<dbReference type="EMBL" id="CP021324">
    <property type="protein sequence ID" value="ARS64530.1"/>
    <property type="molecule type" value="Genomic_DNA"/>
</dbReference>
<evidence type="ECO:0000313" key="2">
    <source>
        <dbReference type="EMBL" id="ARS64530.1"/>
    </source>
</evidence>
<reference evidence="2 3" key="1">
    <citation type="journal article" date="2017" name="Environ. Microbiol.">
        <title>Genome and epigenome of a novel marine Thaumarchaeota strain suggest viral infection, phosphorothioation DNA modification and multiple restriction systems.</title>
        <authorList>
            <person name="Ahlgren N.A."/>
            <person name="Chen Y."/>
            <person name="Needham D.M."/>
            <person name="Parada A.E."/>
            <person name="Sachdeva R."/>
            <person name="Trinh V."/>
            <person name="Chen T."/>
            <person name="Fuhrman J.A."/>
        </authorList>
    </citation>
    <scope>NUCLEOTIDE SEQUENCE [LARGE SCALE GENOMIC DNA]</scope>
    <source>
        <strain evidence="2 3">SPOT01</strain>
    </source>
</reference>
<gene>
    <name evidence="2" type="ORF">NMSP_0911</name>
</gene>
<protein>
    <submittedName>
        <fullName evidence="2">Uncharacterized protein</fullName>
    </submittedName>
</protein>
<keyword evidence="1" id="KW-0812">Transmembrane</keyword>
<keyword evidence="1" id="KW-1133">Transmembrane helix</keyword>
<evidence type="ECO:0000313" key="3">
    <source>
        <dbReference type="Proteomes" id="UP000249949"/>
    </source>
</evidence>
<keyword evidence="3" id="KW-1185">Reference proteome</keyword>
<proteinExistence type="predicted"/>
<keyword evidence="1" id="KW-0472">Membrane</keyword>
<dbReference type="AlphaFoldDB" id="A0A2Z2HTY9"/>
<sequence>MELMEIAIPALIISAVGIMVGTRIWIMFRK</sequence>
<dbReference type="Proteomes" id="UP000249949">
    <property type="component" value="Chromosome"/>
</dbReference>
<dbReference type="KEGG" id="nct:NMSP_0911"/>
<organism evidence="2 3">
    <name type="scientific">Candidatus Nitrosomarinus catalinensis</name>
    <dbReference type="NCBI Taxonomy" id="1898749"/>
    <lineage>
        <taxon>Archaea</taxon>
        <taxon>Nitrososphaerota</taxon>
        <taxon>Nitrososphaeria</taxon>
        <taxon>Nitrosopumilales</taxon>
        <taxon>Nitrosopumilaceae</taxon>
        <taxon>Candidatus Nitrosomarinus</taxon>
    </lineage>
</organism>
<feature type="transmembrane region" description="Helical" evidence="1">
    <location>
        <begin position="6"/>
        <end position="26"/>
    </location>
</feature>
<accession>A0A2Z2HTY9</accession>
<evidence type="ECO:0000256" key="1">
    <source>
        <dbReference type="SAM" id="Phobius"/>
    </source>
</evidence>
<name>A0A2Z2HTY9_9ARCH</name>